<keyword evidence="1" id="KW-0812">Transmembrane</keyword>
<evidence type="ECO:0000313" key="3">
    <source>
        <dbReference type="Proteomes" id="UP000178794"/>
    </source>
</evidence>
<dbReference type="EMBL" id="MFLF01000014">
    <property type="protein sequence ID" value="OGG59546.1"/>
    <property type="molecule type" value="Genomic_DNA"/>
</dbReference>
<sequence length="103" mass="11477">MKDTAPPLTFMLLVGMIFGFIFNDLLMLLKPEHVALVLAGCVLFVLMHAGIVKCLRFFFKSLRSHPEFGLARSLASVLSFAFGTLIGSEQVRPFFVWLGTLVQ</sequence>
<dbReference type="Proteomes" id="UP000178794">
    <property type="component" value="Unassembled WGS sequence"/>
</dbReference>
<keyword evidence="1" id="KW-1133">Transmembrane helix</keyword>
<evidence type="ECO:0000256" key="1">
    <source>
        <dbReference type="SAM" id="Phobius"/>
    </source>
</evidence>
<dbReference type="AlphaFoldDB" id="A0A1F6DDU4"/>
<keyword evidence="1" id="KW-0472">Membrane</keyword>
<accession>A0A1F6DDU4</accession>
<gene>
    <name evidence="2" type="ORF">A3C89_01135</name>
</gene>
<feature type="transmembrane region" description="Helical" evidence="1">
    <location>
        <begin position="70"/>
        <end position="88"/>
    </location>
</feature>
<organism evidence="2 3">
    <name type="scientific">Candidatus Kaiserbacteria bacterium RIFCSPHIGHO2_02_FULL_50_50</name>
    <dbReference type="NCBI Taxonomy" id="1798492"/>
    <lineage>
        <taxon>Bacteria</taxon>
        <taxon>Candidatus Kaiseribacteriota</taxon>
    </lineage>
</organism>
<reference evidence="2 3" key="1">
    <citation type="journal article" date="2016" name="Nat. Commun.">
        <title>Thousands of microbial genomes shed light on interconnected biogeochemical processes in an aquifer system.</title>
        <authorList>
            <person name="Anantharaman K."/>
            <person name="Brown C.T."/>
            <person name="Hug L.A."/>
            <person name="Sharon I."/>
            <person name="Castelle C.J."/>
            <person name="Probst A.J."/>
            <person name="Thomas B.C."/>
            <person name="Singh A."/>
            <person name="Wilkins M.J."/>
            <person name="Karaoz U."/>
            <person name="Brodie E.L."/>
            <person name="Williams K.H."/>
            <person name="Hubbard S.S."/>
            <person name="Banfield J.F."/>
        </authorList>
    </citation>
    <scope>NUCLEOTIDE SEQUENCE [LARGE SCALE GENOMIC DNA]</scope>
</reference>
<comment type="caution">
    <text evidence="2">The sequence shown here is derived from an EMBL/GenBank/DDBJ whole genome shotgun (WGS) entry which is preliminary data.</text>
</comment>
<feature type="transmembrane region" description="Helical" evidence="1">
    <location>
        <begin position="35"/>
        <end position="58"/>
    </location>
</feature>
<proteinExistence type="predicted"/>
<evidence type="ECO:0000313" key="2">
    <source>
        <dbReference type="EMBL" id="OGG59546.1"/>
    </source>
</evidence>
<protein>
    <submittedName>
        <fullName evidence="2">Uncharacterized protein</fullName>
    </submittedName>
</protein>
<feature type="transmembrane region" description="Helical" evidence="1">
    <location>
        <begin position="7"/>
        <end position="29"/>
    </location>
</feature>
<name>A0A1F6DDU4_9BACT</name>